<dbReference type="InterPro" id="IPR015064">
    <property type="entry name" value="Sda"/>
</dbReference>
<name>A0A263BX63_9BACI</name>
<organism evidence="1 2">
    <name type="scientific">Lottiidibacillus patelloidae</name>
    <dbReference type="NCBI Taxonomy" id="2670334"/>
    <lineage>
        <taxon>Bacteria</taxon>
        <taxon>Bacillati</taxon>
        <taxon>Bacillota</taxon>
        <taxon>Bacilli</taxon>
        <taxon>Bacillales</taxon>
        <taxon>Bacillaceae</taxon>
        <taxon>Lottiidibacillus</taxon>
    </lineage>
</organism>
<evidence type="ECO:0000313" key="2">
    <source>
        <dbReference type="Proteomes" id="UP000217083"/>
    </source>
</evidence>
<dbReference type="InterPro" id="IPR036916">
    <property type="entry name" value="Sda_sf"/>
</dbReference>
<accession>A0A263BX63</accession>
<keyword evidence="2" id="KW-1185">Reference proteome</keyword>
<comment type="caution">
    <text evidence="1">The sequence shown here is derived from an EMBL/GenBank/DDBJ whole genome shotgun (WGS) entry which is preliminary data.</text>
</comment>
<proteinExistence type="predicted"/>
<dbReference type="Pfam" id="PF08970">
    <property type="entry name" value="Sda"/>
    <property type="match status" value="1"/>
</dbReference>
<reference evidence="1 2" key="2">
    <citation type="submission" date="2017-09" db="EMBL/GenBank/DDBJ databases">
        <title>Bacillus patelloidae sp. nov., isolated from the intestinal tract of a marine limpet.</title>
        <authorList>
            <person name="Liu R."/>
            <person name="Dong C."/>
            <person name="Shao Z."/>
        </authorList>
    </citation>
    <scope>NUCLEOTIDE SEQUENCE [LARGE SCALE GENOMIC DNA]</scope>
    <source>
        <strain evidence="1 2">SA5d-4</strain>
    </source>
</reference>
<dbReference type="EMBL" id="NPIA01000002">
    <property type="protein sequence ID" value="OZM57776.1"/>
    <property type="molecule type" value="Genomic_DNA"/>
</dbReference>
<gene>
    <name evidence="1" type="ORF">CIB95_05265</name>
</gene>
<dbReference type="RefSeq" id="WP_094922873.1">
    <property type="nucleotide sequence ID" value="NZ_NPIA01000002.1"/>
</dbReference>
<dbReference type="SUPFAM" id="SSF100985">
    <property type="entry name" value="Sporulation inhibitor Sda"/>
    <property type="match status" value="1"/>
</dbReference>
<reference evidence="2" key="1">
    <citation type="submission" date="2017-08" db="EMBL/GenBank/DDBJ databases">
        <authorList>
            <person name="Huang Z."/>
        </authorList>
    </citation>
    <scope>NUCLEOTIDE SEQUENCE [LARGE SCALE GENOMIC DNA]</scope>
    <source>
        <strain evidence="2">SA5d-4</strain>
    </source>
</reference>
<protein>
    <submittedName>
        <fullName evidence="1">Sporulation histidine kinase inhibitor Sda</fullName>
    </submittedName>
</protein>
<dbReference type="AlphaFoldDB" id="A0A263BX63"/>
<dbReference type="Gene3D" id="1.10.287.1100">
    <property type="entry name" value="Sporulation inhibitor A"/>
    <property type="match status" value="1"/>
</dbReference>
<dbReference type="Proteomes" id="UP000217083">
    <property type="component" value="Unassembled WGS sequence"/>
</dbReference>
<sequence>MRILSDQMLLDSYAKALELKLSKEFILLIEKEIDRRQLNVHLKIS</sequence>
<evidence type="ECO:0000313" key="1">
    <source>
        <dbReference type="EMBL" id="OZM57776.1"/>
    </source>
</evidence>